<gene>
    <name evidence="8 9" type="primary">LOC100200874</name>
</gene>
<feature type="coiled-coil region" evidence="5">
    <location>
        <begin position="881"/>
        <end position="936"/>
    </location>
</feature>
<dbReference type="GeneID" id="100200874"/>
<keyword evidence="3" id="KW-0206">Cytoskeleton</keyword>
<feature type="coiled-coil region" evidence="5">
    <location>
        <begin position="196"/>
        <end position="237"/>
    </location>
</feature>
<evidence type="ECO:0000256" key="6">
    <source>
        <dbReference type="SAM" id="MobiDB-lite"/>
    </source>
</evidence>
<comment type="subcellular location">
    <subcellularLocation>
        <location evidence="1">Cytoplasm</location>
        <location evidence="1">Cytoskeleton</location>
        <location evidence="1">Microtubule organizing center</location>
        <location evidence="1">Centrosome</location>
        <location evidence="1">Centriole</location>
    </subcellularLocation>
</comment>
<feature type="region of interest" description="Disordered" evidence="6">
    <location>
        <begin position="1144"/>
        <end position="1203"/>
    </location>
</feature>
<organism evidence="7 8">
    <name type="scientific">Hydra vulgaris</name>
    <name type="common">Hydra</name>
    <name type="synonym">Hydra attenuata</name>
    <dbReference type="NCBI Taxonomy" id="6087"/>
    <lineage>
        <taxon>Eukaryota</taxon>
        <taxon>Metazoa</taxon>
        <taxon>Cnidaria</taxon>
        <taxon>Hydrozoa</taxon>
        <taxon>Hydroidolina</taxon>
        <taxon>Anthoathecata</taxon>
        <taxon>Aplanulata</taxon>
        <taxon>Hydridae</taxon>
        <taxon>Hydra</taxon>
    </lineage>
</organism>
<feature type="compositionally biased region" description="Polar residues" evidence="6">
    <location>
        <begin position="1176"/>
        <end position="1196"/>
    </location>
</feature>
<comment type="similarity">
    <text evidence="4">Belongs to the CEP135/TSGA10 family.</text>
</comment>
<dbReference type="PANTHER" id="PTHR20544">
    <property type="entry name" value="CENTROSOMAL PROTEIN CEP135"/>
    <property type="match status" value="1"/>
</dbReference>
<dbReference type="RefSeq" id="XP_065670756.1">
    <property type="nucleotide sequence ID" value="XM_065814684.1"/>
</dbReference>
<evidence type="ECO:0000313" key="7">
    <source>
        <dbReference type="Proteomes" id="UP001652625"/>
    </source>
</evidence>
<dbReference type="CDD" id="cd22292">
    <property type="entry name" value="cc_Cep135_MBD"/>
    <property type="match status" value="1"/>
</dbReference>
<evidence type="ECO:0000256" key="2">
    <source>
        <dbReference type="ARBA" id="ARBA00022490"/>
    </source>
</evidence>
<proteinExistence type="inferred from homology"/>
<evidence type="ECO:0000313" key="9">
    <source>
        <dbReference type="RefSeq" id="XP_065670756.1"/>
    </source>
</evidence>
<reference evidence="8 9" key="1">
    <citation type="submission" date="2025-05" db="UniProtKB">
        <authorList>
            <consortium name="RefSeq"/>
        </authorList>
    </citation>
    <scope>IDENTIFICATION</scope>
</reference>
<sequence>MAQQKFVNLRKRLDQFGYRQPLGIESVPLVEKLFSDLIHTTESFKNYKFKKHKQEKNIDSIDHSEPYRVDNAKLMQENNELHLKLLKANSEINNLTTEMKETLKRLENQNEDLMFLNSQYIQTIKNLEKESKHKSDHIEKLLQNSMNAVVETPGGKKTISFRRPRMDIDSTLSISNEISSKKNNEISSDPYVADLLMMADSRNEELTQENLKVQKKNEDLEKRYSSLKNEVELRDQEISRLMKVLEGGRPVEAVLKDHFRSSSDRVVSHLNMQVDYLQQANRDMEKKQQQAEQMYSDVLAENKALKERNEELCSELVVLNKVYKNIEKEKYKGDREVDGQINNLQNESNENLLKNADLNKKIYKLKKEHASLIDENEQLHAIAEQYKIDKDHIAIMLERCEKEKKRLMEKNGKLTMAERELVMDMERLKLTKGIYQKKSPDKVAIMVHNIEDDRDYYKMECQTLQKMLHQYLIKSPLHKDVDRDGCLNDYVKAESKKNKNTHIKKSFSPPTKEVDFQENLCRERDELRRERDELHKTLENFNNNLAKIQSDVRLITTERDNVQFLYEQATSEIQSMRQKINRLKTSALSSEKITAILEKAERERDEALSELRKARNDIQTLRSTIESTQGKQSLERQINENTQTNFEEMLSKTDSENERLKIQLESKENLIERLEAELKSTTKSLQRIKEELSGKEAELAKCKLLYEKSDRSCNELENKLKDKMNELHNYTDESQRLKEKCDLAEDRNGEYKKEVSRLKGVVTRLDKERDLLQQQVDEKAEILDKMNIELQQQQQAHSQLKIAIEGINEKLKYSDQQLMLKDREISKLSKQIRDLEEELAGVSQSRAATIKENKRLHDDLITMTEENQIVHQDLRYTLEEAERLKQEVSEYVMQLSRIQNLLAQKELEKDDLLLQYKTLSNKADILENSVQQSEDSKVKIASSFNNTQQELLYLRDQCAILESDIEHHISTQISYEKQLNHLNESILHTDAQLVACNEEKQRILEELYAVRDLCVKLDHAKDELSKILTKKTKELEKTELLLNEARAEVEVLKRQFVQEKRKIEPLEKIISTNREKMFYEQNSLEEKSQEVDALKDQLKKCEYEKLQKINENNLLHEQLALSQEQIASLRRKLATEKFEREVMQNDLRRQSKSSISNSKESKGVDTDNSEQFIDVSRSSKSPQSLTNASSPDSNFPKSMDKSIQFVDTDKNSLSNITNAPSPNSNFLLYSPLNAVSLDTTPSSQSEKNP</sequence>
<protein>
    <submittedName>
        <fullName evidence="8 9">Centrosomal protein of 135 kDa isoform X3</fullName>
    </submittedName>
</protein>
<evidence type="ECO:0000313" key="8">
    <source>
        <dbReference type="RefSeq" id="XP_065670755.1"/>
    </source>
</evidence>
<dbReference type="PANTHER" id="PTHR20544:SF0">
    <property type="entry name" value="NUCLEOPROTEIN TPR_MLP1 DOMAIN-CONTAINING PROTEIN"/>
    <property type="match status" value="1"/>
</dbReference>
<feature type="coiled-coil region" evidence="5">
    <location>
        <begin position="517"/>
        <end position="852"/>
    </location>
</feature>
<evidence type="ECO:0000256" key="5">
    <source>
        <dbReference type="SAM" id="Coils"/>
    </source>
</evidence>
<evidence type="ECO:0000256" key="1">
    <source>
        <dbReference type="ARBA" id="ARBA00004114"/>
    </source>
</evidence>
<keyword evidence="7" id="KW-1185">Reference proteome</keyword>
<keyword evidence="2" id="KW-0963">Cytoplasm</keyword>
<evidence type="ECO:0000256" key="4">
    <source>
        <dbReference type="ARBA" id="ARBA00038123"/>
    </source>
</evidence>
<dbReference type="Proteomes" id="UP001652625">
    <property type="component" value="Chromosome 12"/>
</dbReference>
<name>A0ABM4D8U2_HYDVU</name>
<feature type="coiled-coil region" evidence="5">
    <location>
        <begin position="71"/>
        <end position="144"/>
    </location>
</feature>
<evidence type="ECO:0000256" key="3">
    <source>
        <dbReference type="ARBA" id="ARBA00023212"/>
    </source>
</evidence>
<feature type="coiled-coil region" evidence="5">
    <location>
        <begin position="274"/>
        <end position="420"/>
    </location>
</feature>
<dbReference type="RefSeq" id="XP_065670755.1">
    <property type="nucleotide sequence ID" value="XM_065814683.1"/>
</dbReference>
<feature type="coiled-coil region" evidence="5">
    <location>
        <begin position="1028"/>
        <end position="1132"/>
    </location>
</feature>
<keyword evidence="5" id="KW-0175">Coiled coil</keyword>
<accession>A0ABM4D8U2</accession>
<dbReference type="InterPro" id="IPR051877">
    <property type="entry name" value="Centriole_BasalBody_StrucProt"/>
</dbReference>